<dbReference type="FunCoup" id="B4IXQ7">
    <property type="interactions" value="24"/>
</dbReference>
<dbReference type="SMR" id="B4IXQ7"/>
<dbReference type="HOGENOM" id="CLU_072165_0_0_1"/>
<protein>
    <submittedName>
        <fullName evidence="6">GH16916</fullName>
    </submittedName>
</protein>
<sequence>MTSRRPLHSPSEVSASRSPIPIYSKVDKTSRLLNAEDENSSSSDEENEFVESGDGSASTDETNTDTQADVVRLDSGSTPEKTHNRPVAPIPQRSEAKEKPRQQLAKSENVQKSGLNIKLIAYAILIILPLIACTRLLKQEPQMKRCEFEKLRQREPLQSSDVWKTLTINIELLLNKKTKSPNVYLLLHSNKSSEHRIQGLVQDIALETSKCFDGQRPIEMGLQDFETKHGDDYGYPIEQYKKKIKEGNVFLIVNLNDIPPKAARALHTICDTYSPIAPDVVIFLTLRTHHEIAGATPTQLAYQMLHELWQQIPDNELDPLITRVIDQVVLLQG</sequence>
<dbReference type="eggNOG" id="ENOG502S7FT">
    <property type="taxonomic scope" value="Eukaryota"/>
</dbReference>
<feature type="compositionally biased region" description="Polar residues" evidence="5">
    <location>
        <begin position="55"/>
        <end position="67"/>
    </location>
</feature>
<evidence type="ECO:0000256" key="4">
    <source>
        <dbReference type="ARBA" id="ARBA00023136"/>
    </source>
</evidence>
<evidence type="ECO:0000256" key="3">
    <source>
        <dbReference type="ARBA" id="ARBA00022989"/>
    </source>
</evidence>
<dbReference type="AlphaFoldDB" id="B4IXQ7"/>
<keyword evidence="3" id="KW-1133">Transmembrane helix</keyword>
<name>B4IXQ7_DROGR</name>
<organism evidence="7">
    <name type="scientific">Drosophila grimshawi</name>
    <name type="common">Hawaiian fruit fly</name>
    <name type="synonym">Idiomyia grimshawi</name>
    <dbReference type="NCBI Taxonomy" id="7222"/>
    <lineage>
        <taxon>Eukaryota</taxon>
        <taxon>Metazoa</taxon>
        <taxon>Ecdysozoa</taxon>
        <taxon>Arthropoda</taxon>
        <taxon>Hexapoda</taxon>
        <taxon>Insecta</taxon>
        <taxon>Pterygota</taxon>
        <taxon>Neoptera</taxon>
        <taxon>Endopterygota</taxon>
        <taxon>Diptera</taxon>
        <taxon>Brachycera</taxon>
        <taxon>Muscomorpha</taxon>
        <taxon>Ephydroidea</taxon>
        <taxon>Drosophilidae</taxon>
        <taxon>Drosophila</taxon>
        <taxon>Hawaiian Drosophila</taxon>
    </lineage>
</organism>
<dbReference type="Proteomes" id="UP000001070">
    <property type="component" value="Unassembled WGS sequence"/>
</dbReference>
<dbReference type="PANTHER" id="PTHR18843">
    <property type="entry name" value="TORSIN-1A-INTERACTING PROTEIN"/>
    <property type="match status" value="1"/>
</dbReference>
<dbReference type="PANTHER" id="PTHR18843:SF7">
    <property type="entry name" value="LAMINA-ASSOCIATED POLYPEPTIDE 1B ISOFORM 1-RELATED"/>
    <property type="match status" value="1"/>
</dbReference>
<feature type="region of interest" description="Disordered" evidence="5">
    <location>
        <begin position="1"/>
        <end position="108"/>
    </location>
</feature>
<feature type="compositionally biased region" description="Acidic residues" evidence="5">
    <location>
        <begin position="35"/>
        <end position="51"/>
    </location>
</feature>
<proteinExistence type="predicted"/>
<keyword evidence="4" id="KW-0472">Membrane</keyword>
<keyword evidence="7" id="KW-1185">Reference proteome</keyword>
<comment type="subcellular location">
    <subcellularLocation>
        <location evidence="1">Membrane</location>
    </subcellularLocation>
</comment>
<dbReference type="STRING" id="7222.B4IXQ7"/>
<dbReference type="GO" id="GO:0106083">
    <property type="term" value="C:nuclear membrane protein complex"/>
    <property type="evidence" value="ECO:0007669"/>
    <property type="project" value="EnsemblMetazoa"/>
</dbReference>
<dbReference type="InParanoid" id="B4IXQ7"/>
<gene>
    <name evidence="6" type="primary">Dgri\GH16916</name>
    <name evidence="6" type="ORF">Dgri_GH16916</name>
</gene>
<evidence type="ECO:0000313" key="7">
    <source>
        <dbReference type="Proteomes" id="UP000001070"/>
    </source>
</evidence>
<dbReference type="Gene3D" id="3.40.50.12190">
    <property type="match status" value="1"/>
</dbReference>
<accession>B4IXQ7</accession>
<dbReference type="OMA" id="RCNIEDM"/>
<dbReference type="KEGG" id="dgr:6558417"/>
<evidence type="ECO:0000256" key="5">
    <source>
        <dbReference type="SAM" id="MobiDB-lite"/>
    </source>
</evidence>
<evidence type="ECO:0000256" key="1">
    <source>
        <dbReference type="ARBA" id="ARBA00004370"/>
    </source>
</evidence>
<evidence type="ECO:0000256" key="2">
    <source>
        <dbReference type="ARBA" id="ARBA00022692"/>
    </source>
</evidence>
<dbReference type="PhylomeDB" id="B4IXQ7"/>
<dbReference type="GO" id="GO:0061024">
    <property type="term" value="P:membrane organization"/>
    <property type="evidence" value="ECO:0007669"/>
    <property type="project" value="TreeGrafter"/>
</dbReference>
<dbReference type="OrthoDB" id="6258998at2759"/>
<dbReference type="InterPro" id="IPR008662">
    <property type="entry name" value="TOIP1/2"/>
</dbReference>
<reference evidence="6 7" key="1">
    <citation type="journal article" date="2007" name="Nature">
        <title>Evolution of genes and genomes on the Drosophila phylogeny.</title>
        <authorList>
            <consortium name="Drosophila 12 Genomes Consortium"/>
            <person name="Clark A.G."/>
            <person name="Eisen M.B."/>
            <person name="Smith D.R."/>
            <person name="Bergman C.M."/>
            <person name="Oliver B."/>
            <person name="Markow T.A."/>
            <person name="Kaufman T.C."/>
            <person name="Kellis M."/>
            <person name="Gelbart W."/>
            <person name="Iyer V.N."/>
            <person name="Pollard D.A."/>
            <person name="Sackton T.B."/>
            <person name="Larracuente A.M."/>
            <person name="Singh N.D."/>
            <person name="Abad J.P."/>
            <person name="Abt D.N."/>
            <person name="Adryan B."/>
            <person name="Aguade M."/>
            <person name="Akashi H."/>
            <person name="Anderson W.W."/>
            <person name="Aquadro C.F."/>
            <person name="Ardell D.H."/>
            <person name="Arguello R."/>
            <person name="Artieri C.G."/>
            <person name="Barbash D.A."/>
            <person name="Barker D."/>
            <person name="Barsanti P."/>
            <person name="Batterham P."/>
            <person name="Batzoglou S."/>
            <person name="Begun D."/>
            <person name="Bhutkar A."/>
            <person name="Blanco E."/>
            <person name="Bosak S.A."/>
            <person name="Bradley R.K."/>
            <person name="Brand A.D."/>
            <person name="Brent M.R."/>
            <person name="Brooks A.N."/>
            <person name="Brown R.H."/>
            <person name="Butlin R.K."/>
            <person name="Caggese C."/>
            <person name="Calvi B.R."/>
            <person name="Bernardo de Carvalho A."/>
            <person name="Caspi A."/>
            <person name="Castrezana S."/>
            <person name="Celniker S.E."/>
            <person name="Chang J.L."/>
            <person name="Chapple C."/>
            <person name="Chatterji S."/>
            <person name="Chinwalla A."/>
            <person name="Civetta A."/>
            <person name="Clifton S.W."/>
            <person name="Comeron J.M."/>
            <person name="Costello J.C."/>
            <person name="Coyne J.A."/>
            <person name="Daub J."/>
            <person name="David R.G."/>
            <person name="Delcher A.L."/>
            <person name="Delehaunty K."/>
            <person name="Do C.B."/>
            <person name="Ebling H."/>
            <person name="Edwards K."/>
            <person name="Eickbush T."/>
            <person name="Evans J.D."/>
            <person name="Filipski A."/>
            <person name="Findeiss S."/>
            <person name="Freyhult E."/>
            <person name="Fulton L."/>
            <person name="Fulton R."/>
            <person name="Garcia A.C."/>
            <person name="Gardiner A."/>
            <person name="Garfield D.A."/>
            <person name="Garvin B.E."/>
            <person name="Gibson G."/>
            <person name="Gilbert D."/>
            <person name="Gnerre S."/>
            <person name="Godfrey J."/>
            <person name="Good R."/>
            <person name="Gotea V."/>
            <person name="Gravely B."/>
            <person name="Greenberg A.J."/>
            <person name="Griffiths-Jones S."/>
            <person name="Gross S."/>
            <person name="Guigo R."/>
            <person name="Gustafson E.A."/>
            <person name="Haerty W."/>
            <person name="Hahn M.W."/>
            <person name="Halligan D.L."/>
            <person name="Halpern A.L."/>
            <person name="Halter G.M."/>
            <person name="Han M.V."/>
            <person name="Heger A."/>
            <person name="Hillier L."/>
            <person name="Hinrichs A.S."/>
            <person name="Holmes I."/>
            <person name="Hoskins R.A."/>
            <person name="Hubisz M.J."/>
            <person name="Hultmark D."/>
            <person name="Huntley M.A."/>
            <person name="Jaffe D.B."/>
            <person name="Jagadeeshan S."/>
            <person name="Jeck W.R."/>
            <person name="Johnson J."/>
            <person name="Jones C.D."/>
            <person name="Jordan W.C."/>
            <person name="Karpen G.H."/>
            <person name="Kataoka E."/>
            <person name="Keightley P.D."/>
            <person name="Kheradpour P."/>
            <person name="Kirkness E.F."/>
            <person name="Koerich L.B."/>
            <person name="Kristiansen K."/>
            <person name="Kudrna D."/>
            <person name="Kulathinal R.J."/>
            <person name="Kumar S."/>
            <person name="Kwok R."/>
            <person name="Lander E."/>
            <person name="Langley C.H."/>
            <person name="Lapoint R."/>
            <person name="Lazzaro B.P."/>
            <person name="Lee S.J."/>
            <person name="Levesque L."/>
            <person name="Li R."/>
            <person name="Lin C.F."/>
            <person name="Lin M.F."/>
            <person name="Lindblad-Toh K."/>
            <person name="Llopart A."/>
            <person name="Long M."/>
            <person name="Low L."/>
            <person name="Lozovsky E."/>
            <person name="Lu J."/>
            <person name="Luo M."/>
            <person name="Machado C.A."/>
            <person name="Makalowski W."/>
            <person name="Marzo M."/>
            <person name="Matsuda M."/>
            <person name="Matzkin L."/>
            <person name="McAllister B."/>
            <person name="McBride C.S."/>
            <person name="McKernan B."/>
            <person name="McKernan K."/>
            <person name="Mendez-Lago M."/>
            <person name="Minx P."/>
            <person name="Mollenhauer M.U."/>
            <person name="Montooth K."/>
            <person name="Mount S.M."/>
            <person name="Mu X."/>
            <person name="Myers E."/>
            <person name="Negre B."/>
            <person name="Newfeld S."/>
            <person name="Nielsen R."/>
            <person name="Noor M.A."/>
            <person name="O'Grady P."/>
            <person name="Pachter L."/>
            <person name="Papaceit M."/>
            <person name="Parisi M.J."/>
            <person name="Parisi M."/>
            <person name="Parts L."/>
            <person name="Pedersen J.S."/>
            <person name="Pesole G."/>
            <person name="Phillippy A.M."/>
            <person name="Ponting C.P."/>
            <person name="Pop M."/>
            <person name="Porcelli D."/>
            <person name="Powell J.R."/>
            <person name="Prohaska S."/>
            <person name="Pruitt K."/>
            <person name="Puig M."/>
            <person name="Quesneville H."/>
            <person name="Ram K.R."/>
            <person name="Rand D."/>
            <person name="Rasmussen M.D."/>
            <person name="Reed L.K."/>
            <person name="Reenan R."/>
            <person name="Reily A."/>
            <person name="Remington K.A."/>
            <person name="Rieger T.T."/>
            <person name="Ritchie M.G."/>
            <person name="Robin C."/>
            <person name="Rogers Y.H."/>
            <person name="Rohde C."/>
            <person name="Rozas J."/>
            <person name="Rubenfield M.J."/>
            <person name="Ruiz A."/>
            <person name="Russo S."/>
            <person name="Salzberg S.L."/>
            <person name="Sanchez-Gracia A."/>
            <person name="Saranga D.J."/>
            <person name="Sato H."/>
            <person name="Schaeffer S.W."/>
            <person name="Schatz M.C."/>
            <person name="Schlenke T."/>
            <person name="Schwartz R."/>
            <person name="Segarra C."/>
            <person name="Singh R.S."/>
            <person name="Sirot L."/>
            <person name="Sirota M."/>
            <person name="Sisneros N.B."/>
            <person name="Smith C.D."/>
            <person name="Smith T.F."/>
            <person name="Spieth J."/>
            <person name="Stage D.E."/>
            <person name="Stark A."/>
            <person name="Stephan W."/>
            <person name="Strausberg R.L."/>
            <person name="Strempel S."/>
            <person name="Sturgill D."/>
            <person name="Sutton G."/>
            <person name="Sutton G.G."/>
            <person name="Tao W."/>
            <person name="Teichmann S."/>
            <person name="Tobari Y.N."/>
            <person name="Tomimura Y."/>
            <person name="Tsolas J.M."/>
            <person name="Valente V.L."/>
            <person name="Venter E."/>
            <person name="Venter J.C."/>
            <person name="Vicario S."/>
            <person name="Vieira F.G."/>
            <person name="Vilella A.J."/>
            <person name="Villasante A."/>
            <person name="Walenz B."/>
            <person name="Wang J."/>
            <person name="Wasserman M."/>
            <person name="Watts T."/>
            <person name="Wilson D."/>
            <person name="Wilson R.K."/>
            <person name="Wing R.A."/>
            <person name="Wolfner M.F."/>
            <person name="Wong A."/>
            <person name="Wong G.K."/>
            <person name="Wu C.I."/>
            <person name="Wu G."/>
            <person name="Yamamoto D."/>
            <person name="Yang H.P."/>
            <person name="Yang S.P."/>
            <person name="Yorke J.A."/>
            <person name="Yoshida K."/>
            <person name="Zdobnov E."/>
            <person name="Zhang P."/>
            <person name="Zhang Y."/>
            <person name="Zimin A.V."/>
            <person name="Baldwin J."/>
            <person name="Abdouelleil A."/>
            <person name="Abdulkadir J."/>
            <person name="Abebe A."/>
            <person name="Abera B."/>
            <person name="Abreu J."/>
            <person name="Acer S.C."/>
            <person name="Aftuck L."/>
            <person name="Alexander A."/>
            <person name="An P."/>
            <person name="Anderson E."/>
            <person name="Anderson S."/>
            <person name="Arachi H."/>
            <person name="Azer M."/>
            <person name="Bachantsang P."/>
            <person name="Barry A."/>
            <person name="Bayul T."/>
            <person name="Berlin A."/>
            <person name="Bessette D."/>
            <person name="Bloom T."/>
            <person name="Blye J."/>
            <person name="Boguslavskiy L."/>
            <person name="Bonnet C."/>
            <person name="Boukhgalter B."/>
            <person name="Bourzgui I."/>
            <person name="Brown A."/>
            <person name="Cahill P."/>
            <person name="Channer S."/>
            <person name="Cheshatsang Y."/>
            <person name="Chuda L."/>
            <person name="Citroen M."/>
            <person name="Collymore A."/>
            <person name="Cooke P."/>
            <person name="Costello M."/>
            <person name="D'Aco K."/>
            <person name="Daza R."/>
            <person name="De Haan G."/>
            <person name="DeGray S."/>
            <person name="DeMaso C."/>
            <person name="Dhargay N."/>
            <person name="Dooley K."/>
            <person name="Dooley E."/>
            <person name="Doricent M."/>
            <person name="Dorje P."/>
            <person name="Dorjee K."/>
            <person name="Dupes A."/>
            <person name="Elong R."/>
            <person name="Falk J."/>
            <person name="Farina A."/>
            <person name="Faro S."/>
            <person name="Ferguson D."/>
            <person name="Fisher S."/>
            <person name="Foley C.D."/>
            <person name="Franke A."/>
            <person name="Friedrich D."/>
            <person name="Gadbois L."/>
            <person name="Gearin G."/>
            <person name="Gearin C.R."/>
            <person name="Giannoukos G."/>
            <person name="Goode T."/>
            <person name="Graham J."/>
            <person name="Grandbois E."/>
            <person name="Grewal S."/>
            <person name="Gyaltsen K."/>
            <person name="Hafez N."/>
            <person name="Hagos B."/>
            <person name="Hall J."/>
            <person name="Henson C."/>
            <person name="Hollinger A."/>
            <person name="Honan T."/>
            <person name="Huard M.D."/>
            <person name="Hughes L."/>
            <person name="Hurhula B."/>
            <person name="Husby M.E."/>
            <person name="Kamat A."/>
            <person name="Kanga B."/>
            <person name="Kashin S."/>
            <person name="Khazanovich D."/>
            <person name="Kisner P."/>
            <person name="Lance K."/>
            <person name="Lara M."/>
            <person name="Lee W."/>
            <person name="Lennon N."/>
            <person name="Letendre F."/>
            <person name="LeVine R."/>
            <person name="Lipovsky A."/>
            <person name="Liu X."/>
            <person name="Liu J."/>
            <person name="Liu S."/>
            <person name="Lokyitsang T."/>
            <person name="Lokyitsang Y."/>
            <person name="Lubonja R."/>
            <person name="Lui A."/>
            <person name="MacDonald P."/>
            <person name="Magnisalis V."/>
            <person name="Maru K."/>
            <person name="Matthews C."/>
            <person name="McCusker W."/>
            <person name="McDonough S."/>
            <person name="Mehta T."/>
            <person name="Meldrim J."/>
            <person name="Meneus L."/>
            <person name="Mihai O."/>
            <person name="Mihalev A."/>
            <person name="Mihova T."/>
            <person name="Mittelman R."/>
            <person name="Mlenga V."/>
            <person name="Montmayeur A."/>
            <person name="Mulrain L."/>
            <person name="Navidi A."/>
            <person name="Naylor J."/>
            <person name="Negash T."/>
            <person name="Nguyen T."/>
            <person name="Nguyen N."/>
            <person name="Nicol R."/>
            <person name="Norbu C."/>
            <person name="Norbu N."/>
            <person name="Novod N."/>
            <person name="O'Neill B."/>
            <person name="Osman S."/>
            <person name="Markiewicz E."/>
            <person name="Oyono O.L."/>
            <person name="Patti C."/>
            <person name="Phunkhang P."/>
            <person name="Pierre F."/>
            <person name="Priest M."/>
            <person name="Raghuraman S."/>
            <person name="Rege F."/>
            <person name="Reyes R."/>
            <person name="Rise C."/>
            <person name="Rogov P."/>
            <person name="Ross K."/>
            <person name="Ryan E."/>
            <person name="Settipalli S."/>
            <person name="Shea T."/>
            <person name="Sherpa N."/>
            <person name="Shi L."/>
            <person name="Shih D."/>
            <person name="Sparrow T."/>
            <person name="Spaulding J."/>
            <person name="Stalker J."/>
            <person name="Stange-Thomann N."/>
            <person name="Stavropoulos S."/>
            <person name="Stone C."/>
            <person name="Strader C."/>
            <person name="Tesfaye S."/>
            <person name="Thomson T."/>
            <person name="Thoulutsang Y."/>
            <person name="Thoulutsang D."/>
            <person name="Topham K."/>
            <person name="Topping I."/>
            <person name="Tsamla T."/>
            <person name="Vassiliev H."/>
            <person name="Vo A."/>
            <person name="Wangchuk T."/>
            <person name="Wangdi T."/>
            <person name="Weiand M."/>
            <person name="Wilkinson J."/>
            <person name="Wilson A."/>
            <person name="Yadav S."/>
            <person name="Young G."/>
            <person name="Yu Q."/>
            <person name="Zembek L."/>
            <person name="Zhong D."/>
            <person name="Zimmer A."/>
            <person name="Zwirko Z."/>
            <person name="Jaffe D.B."/>
            <person name="Alvarez P."/>
            <person name="Brockman W."/>
            <person name="Butler J."/>
            <person name="Chin C."/>
            <person name="Gnerre S."/>
            <person name="Grabherr M."/>
            <person name="Kleber M."/>
            <person name="Mauceli E."/>
            <person name="MacCallum I."/>
        </authorList>
    </citation>
    <scope>NUCLEOTIDE SEQUENCE [LARGE SCALE GENOMIC DNA]</scope>
    <source>
        <strain evidence="7">Tucson 15287-2541.00</strain>
    </source>
</reference>
<keyword evidence="2" id="KW-0812">Transmembrane</keyword>
<dbReference type="InterPro" id="IPR038599">
    <property type="entry name" value="LAP1C-like_C_sf"/>
</dbReference>
<dbReference type="GO" id="GO:0001671">
    <property type="term" value="F:ATPase activator activity"/>
    <property type="evidence" value="ECO:0007669"/>
    <property type="project" value="InterPro"/>
</dbReference>
<dbReference type="EMBL" id="CH916366">
    <property type="protein sequence ID" value="EDV97519.1"/>
    <property type="molecule type" value="Genomic_DNA"/>
</dbReference>
<evidence type="ECO:0000313" key="6">
    <source>
        <dbReference type="EMBL" id="EDV97519.1"/>
    </source>
</evidence>